<organism evidence="2 3">
    <name type="scientific">Hymenobacter negativus</name>
    <dbReference type="NCBI Taxonomy" id="2795026"/>
    <lineage>
        <taxon>Bacteria</taxon>
        <taxon>Pseudomonadati</taxon>
        <taxon>Bacteroidota</taxon>
        <taxon>Cytophagia</taxon>
        <taxon>Cytophagales</taxon>
        <taxon>Hymenobacteraceae</taxon>
        <taxon>Hymenobacter</taxon>
    </lineage>
</organism>
<evidence type="ECO:0000256" key="1">
    <source>
        <dbReference type="SAM" id="MobiDB-lite"/>
    </source>
</evidence>
<reference evidence="2 3" key="1">
    <citation type="submission" date="2021-03" db="EMBL/GenBank/DDBJ databases">
        <authorList>
            <person name="Kim M.K."/>
        </authorList>
    </citation>
    <scope>NUCLEOTIDE SEQUENCE [LARGE SCALE GENOMIC DNA]</scope>
    <source>
        <strain evidence="2 3">BT442</strain>
    </source>
</reference>
<evidence type="ECO:0000313" key="2">
    <source>
        <dbReference type="EMBL" id="MBO2010893.1"/>
    </source>
</evidence>
<dbReference type="Proteomes" id="UP000664369">
    <property type="component" value="Unassembled WGS sequence"/>
</dbReference>
<proteinExistence type="predicted"/>
<protein>
    <submittedName>
        <fullName evidence="2">Uncharacterized protein</fullName>
    </submittedName>
</protein>
<accession>A0ABS3QIN8</accession>
<keyword evidence="3" id="KW-1185">Reference proteome</keyword>
<comment type="caution">
    <text evidence="2">The sequence shown here is derived from an EMBL/GenBank/DDBJ whole genome shotgun (WGS) entry which is preliminary data.</text>
</comment>
<name>A0ABS3QIN8_9BACT</name>
<gene>
    <name evidence="2" type="ORF">J4E00_17670</name>
</gene>
<feature type="compositionally biased region" description="Low complexity" evidence="1">
    <location>
        <begin position="135"/>
        <end position="150"/>
    </location>
</feature>
<feature type="region of interest" description="Disordered" evidence="1">
    <location>
        <begin position="135"/>
        <end position="163"/>
    </location>
</feature>
<dbReference type="RefSeq" id="WP_208176573.1">
    <property type="nucleotide sequence ID" value="NZ_JAGETZ010000008.1"/>
</dbReference>
<evidence type="ECO:0000313" key="3">
    <source>
        <dbReference type="Proteomes" id="UP000664369"/>
    </source>
</evidence>
<sequence length="163" mass="17917">MTLSKEELNALYTGHNTASGAYGANYNQHQADAKRRVWAREHQQWLDLNDAGSEGVFEVTVRSRTQTVTLTVTPRRASQIVCELQEGQTDTMLRLERDIVFYERSIAEGEDADDRAGTSDRVKILALCQPVAASAPAVVPAQSTATPPRLRAARPHREAEAAA</sequence>
<dbReference type="EMBL" id="JAGETZ010000008">
    <property type="protein sequence ID" value="MBO2010893.1"/>
    <property type="molecule type" value="Genomic_DNA"/>
</dbReference>